<dbReference type="PANTHER" id="PTHR42648">
    <property type="entry name" value="TRANSPOSASE, PUTATIVE-RELATED"/>
    <property type="match status" value="1"/>
</dbReference>
<dbReference type="AlphaFoldDB" id="A0AAW2N534"/>
<dbReference type="SUPFAM" id="SSF53098">
    <property type="entry name" value="Ribonuclease H-like"/>
    <property type="match status" value="1"/>
</dbReference>
<dbReference type="InterPro" id="IPR012337">
    <property type="entry name" value="RNaseH-like_sf"/>
</dbReference>
<dbReference type="Pfam" id="PF25597">
    <property type="entry name" value="SH3_retrovirus"/>
    <property type="match status" value="1"/>
</dbReference>
<dbReference type="InterPro" id="IPR057670">
    <property type="entry name" value="SH3_retrovirus"/>
</dbReference>
<sequence>MKRDCQKLKKQADEKCDDSSKSANVVQKDDSDCSDGDMFSVSTNQKVSVYFLNQKSEAFAKFKLWKAKVENQTDRKIKYLRSDNGTEIHRLTVSKILARCLRLNPGLPKSFWEEVVSMACYLINRSPWASLGGKVAEEMEARPEVEQCIFLGYKKGVKGYKFWDPAARKIVISRDAVFDEQSMLQQHQNEMPNWFQLRYIADGVKTTSSSN</sequence>
<proteinExistence type="predicted"/>
<evidence type="ECO:0000313" key="2">
    <source>
        <dbReference type="EMBL" id="KAL0337526.1"/>
    </source>
</evidence>
<reference evidence="2" key="1">
    <citation type="submission" date="2020-06" db="EMBL/GenBank/DDBJ databases">
        <authorList>
            <person name="Li T."/>
            <person name="Hu X."/>
            <person name="Zhang T."/>
            <person name="Song X."/>
            <person name="Zhang H."/>
            <person name="Dai N."/>
            <person name="Sheng W."/>
            <person name="Hou X."/>
            <person name="Wei L."/>
        </authorList>
    </citation>
    <scope>NUCLEOTIDE SEQUENCE</scope>
    <source>
        <strain evidence="2">KEN8</strain>
        <tissue evidence="2">Leaf</tissue>
    </source>
</reference>
<name>A0AAW2N534_9LAMI</name>
<dbReference type="InterPro" id="IPR039537">
    <property type="entry name" value="Retrotran_Ty1/copia-like"/>
</dbReference>
<accession>A0AAW2N534</accession>
<feature type="domain" description="Retroviral polymerase SH3-like" evidence="1">
    <location>
        <begin position="144"/>
        <end position="188"/>
    </location>
</feature>
<dbReference type="EMBL" id="JACGWM010000012">
    <property type="protein sequence ID" value="KAL0337526.1"/>
    <property type="molecule type" value="Genomic_DNA"/>
</dbReference>
<dbReference type="PANTHER" id="PTHR42648:SF28">
    <property type="entry name" value="TRANSPOSON-ENCODED PROTEIN WITH RIBONUCLEASE H-LIKE AND RETROVIRUS ZINC FINGER-LIKE DOMAINS"/>
    <property type="match status" value="1"/>
</dbReference>
<organism evidence="2">
    <name type="scientific">Sesamum calycinum</name>
    <dbReference type="NCBI Taxonomy" id="2727403"/>
    <lineage>
        <taxon>Eukaryota</taxon>
        <taxon>Viridiplantae</taxon>
        <taxon>Streptophyta</taxon>
        <taxon>Embryophyta</taxon>
        <taxon>Tracheophyta</taxon>
        <taxon>Spermatophyta</taxon>
        <taxon>Magnoliopsida</taxon>
        <taxon>eudicotyledons</taxon>
        <taxon>Gunneridae</taxon>
        <taxon>Pentapetalae</taxon>
        <taxon>asterids</taxon>
        <taxon>lamiids</taxon>
        <taxon>Lamiales</taxon>
        <taxon>Pedaliaceae</taxon>
        <taxon>Sesamum</taxon>
    </lineage>
</organism>
<comment type="caution">
    <text evidence="2">The sequence shown here is derived from an EMBL/GenBank/DDBJ whole genome shotgun (WGS) entry which is preliminary data.</text>
</comment>
<evidence type="ECO:0000259" key="1">
    <source>
        <dbReference type="Pfam" id="PF25597"/>
    </source>
</evidence>
<reference evidence="2" key="2">
    <citation type="journal article" date="2024" name="Plant">
        <title>Genomic evolution and insights into agronomic trait innovations of Sesamum species.</title>
        <authorList>
            <person name="Miao H."/>
            <person name="Wang L."/>
            <person name="Qu L."/>
            <person name="Liu H."/>
            <person name="Sun Y."/>
            <person name="Le M."/>
            <person name="Wang Q."/>
            <person name="Wei S."/>
            <person name="Zheng Y."/>
            <person name="Lin W."/>
            <person name="Duan Y."/>
            <person name="Cao H."/>
            <person name="Xiong S."/>
            <person name="Wang X."/>
            <person name="Wei L."/>
            <person name="Li C."/>
            <person name="Ma Q."/>
            <person name="Ju M."/>
            <person name="Zhao R."/>
            <person name="Li G."/>
            <person name="Mu C."/>
            <person name="Tian Q."/>
            <person name="Mei H."/>
            <person name="Zhang T."/>
            <person name="Gao T."/>
            <person name="Zhang H."/>
        </authorList>
    </citation>
    <scope>NUCLEOTIDE SEQUENCE</scope>
    <source>
        <strain evidence="2">KEN8</strain>
    </source>
</reference>
<gene>
    <name evidence="2" type="ORF">Scaly_2027700</name>
</gene>
<protein>
    <recommendedName>
        <fullName evidence="1">Retroviral polymerase SH3-like domain-containing protein</fullName>
    </recommendedName>
</protein>